<organism evidence="3 4">
    <name type="scientific">Mycobacterium avium</name>
    <dbReference type="NCBI Taxonomy" id="1764"/>
    <lineage>
        <taxon>Bacteria</taxon>
        <taxon>Bacillati</taxon>
        <taxon>Actinomycetota</taxon>
        <taxon>Actinomycetes</taxon>
        <taxon>Mycobacteriales</taxon>
        <taxon>Mycobacteriaceae</taxon>
        <taxon>Mycobacterium</taxon>
        <taxon>Mycobacterium avium complex (MAC)</taxon>
    </lineage>
</organism>
<dbReference type="InterPro" id="IPR036291">
    <property type="entry name" value="NAD(P)-bd_dom_sf"/>
</dbReference>
<comment type="caution">
    <text evidence="3">The sequence shown here is derived from an EMBL/GenBank/DDBJ whole genome shotgun (WGS) entry which is preliminary data.</text>
</comment>
<dbReference type="RefSeq" id="WP_033717985.1">
    <property type="nucleotide sequence ID" value="NZ_JAEKMM010000004.1"/>
</dbReference>
<keyword evidence="1" id="KW-0560">Oxidoreductase</keyword>
<dbReference type="PANTHER" id="PTHR14239">
    <property type="entry name" value="DUDULIN-RELATED"/>
    <property type="match status" value="1"/>
</dbReference>
<gene>
    <name evidence="3" type="ORF">CKJ66_19435</name>
</gene>
<dbReference type="InterPro" id="IPR051267">
    <property type="entry name" value="STEAP_metalloreductase"/>
</dbReference>
<dbReference type="Pfam" id="PF03807">
    <property type="entry name" value="F420_oxidored"/>
    <property type="match status" value="1"/>
</dbReference>
<dbReference type="GeneID" id="66600206"/>
<dbReference type="Proteomes" id="UP000217768">
    <property type="component" value="Unassembled WGS sequence"/>
</dbReference>
<evidence type="ECO:0000256" key="1">
    <source>
        <dbReference type="ARBA" id="ARBA00023002"/>
    </source>
</evidence>
<dbReference type="Gene3D" id="3.40.50.720">
    <property type="entry name" value="NAD(P)-binding Rossmann-like Domain"/>
    <property type="match status" value="1"/>
</dbReference>
<evidence type="ECO:0000313" key="4">
    <source>
        <dbReference type="Proteomes" id="UP000217768"/>
    </source>
</evidence>
<accession>A0A2A2ZFZ2</accession>
<dbReference type="InterPro" id="IPR028939">
    <property type="entry name" value="P5C_Rdtase_cat_N"/>
</dbReference>
<dbReference type="GO" id="GO:0016491">
    <property type="term" value="F:oxidoreductase activity"/>
    <property type="evidence" value="ECO:0007669"/>
    <property type="project" value="UniProtKB-KW"/>
</dbReference>
<dbReference type="AlphaFoldDB" id="A0A2A2ZFZ2"/>
<evidence type="ECO:0000313" key="3">
    <source>
        <dbReference type="EMBL" id="PBA25265.1"/>
    </source>
</evidence>
<name>A0A2A2ZFZ2_MYCAV</name>
<reference evidence="3 4" key="1">
    <citation type="submission" date="2017-08" db="EMBL/GenBank/DDBJ databases">
        <title>Phylogenetic analysis of Mycobacterium avium complex whole genomes.</title>
        <authorList>
            <person name="Caverly L.J."/>
            <person name="Spilker T."/>
            <person name="Lipuma J."/>
        </authorList>
    </citation>
    <scope>NUCLEOTIDE SEQUENCE [LARGE SCALE GENOMIC DNA]</scope>
    <source>
        <strain evidence="3 4">FLAC0165</strain>
    </source>
</reference>
<feature type="domain" description="Pyrroline-5-carboxylate reductase catalytic N-terminal" evidence="2">
    <location>
        <begin position="2"/>
        <end position="92"/>
    </location>
</feature>
<protein>
    <submittedName>
        <fullName evidence="3">NADP oxidoreductase</fullName>
    </submittedName>
</protein>
<dbReference type="EMBL" id="NSFD01000047">
    <property type="protein sequence ID" value="PBA25265.1"/>
    <property type="molecule type" value="Genomic_DNA"/>
</dbReference>
<sequence length="226" mass="24274">MRIGVVNAGNIGRTLAQAWLRAGHDLLLAKDGCQRKLDDFIVDHPIARRGTPAQAVAFGDVVLFSVYWPRLPAVLSATGPIAGKIVIDTMNPLRVDEHFQHSHDLEFMARSSTTEKLQRELPDARVVKAFSTMPSQLLDIRLWHDTPTPPPVFLAGDDTAAKAVVATLARDAGFTALDTGHAAAARSIEQLGVLTHQVGKHNFGGEYQNLAPAILRAGPAVAIGAK</sequence>
<evidence type="ECO:0000259" key="2">
    <source>
        <dbReference type="Pfam" id="PF03807"/>
    </source>
</evidence>
<dbReference type="SUPFAM" id="SSF51735">
    <property type="entry name" value="NAD(P)-binding Rossmann-fold domains"/>
    <property type="match status" value="1"/>
</dbReference>
<proteinExistence type="predicted"/>